<gene>
    <name evidence="3" type="ORF">URODEC1_LOCUS61135</name>
</gene>
<dbReference type="Pfam" id="PF01764">
    <property type="entry name" value="Lipase_3"/>
    <property type="match status" value="1"/>
</dbReference>
<name>A0ABC9B1Z2_9POAL</name>
<reference evidence="3" key="1">
    <citation type="submission" date="2024-10" db="EMBL/GenBank/DDBJ databases">
        <authorList>
            <person name="Ryan C."/>
        </authorList>
    </citation>
    <scope>NUCLEOTIDE SEQUENCE [LARGE SCALE GENOMIC DNA]</scope>
</reference>
<evidence type="ECO:0000256" key="1">
    <source>
        <dbReference type="SAM" id="Phobius"/>
    </source>
</evidence>
<dbReference type="PANTHER" id="PTHR46086:SF18">
    <property type="entry name" value="OS04G0657500 PROTEIN"/>
    <property type="match status" value="1"/>
</dbReference>
<dbReference type="AlphaFoldDB" id="A0ABC9B1Z2"/>
<evidence type="ECO:0000313" key="4">
    <source>
        <dbReference type="Proteomes" id="UP001497457"/>
    </source>
</evidence>
<dbReference type="Proteomes" id="UP001497457">
    <property type="component" value="Chromosome 24b"/>
</dbReference>
<evidence type="ECO:0000313" key="3">
    <source>
        <dbReference type="EMBL" id="CAL4992513.1"/>
    </source>
</evidence>
<keyword evidence="4" id="KW-1185">Reference proteome</keyword>
<keyword evidence="1" id="KW-0472">Membrane</keyword>
<dbReference type="InterPro" id="IPR002921">
    <property type="entry name" value="Fungal_lipase-type"/>
</dbReference>
<proteinExistence type="predicted"/>
<protein>
    <recommendedName>
        <fullName evidence="2">Fungal lipase-type domain-containing protein</fullName>
    </recommendedName>
</protein>
<dbReference type="EMBL" id="OZ075134">
    <property type="protein sequence ID" value="CAL4992513.1"/>
    <property type="molecule type" value="Genomic_DNA"/>
</dbReference>
<sequence length="434" mass="49265">MSKLRYSFSTDYMVLLPHNAGPIEVLLLLLSPKIGRNRAVGCFTHTKEGSFARRLAMLFNLLLQILLHSLVGPVATLGTAIEFAINLVDNILHGRLEHPNKSSAMYRSITGFFDRNVDLDGSIEPSDKQFDSALCMRASKLAYENEAFIRNVVTRHWKMEFVRFFNCKNEFQSACTAQAFVFCDKAVDPDLVVVAYRGTRPFDMARWCADLDPSWYEILNLGLVPATLTQALGVQPNVGLPKWVETKCEEVELVYAYYTIRDTVKKLLDENKKARLLVTGHGSGGVLASLFESILKFHNETLILERLAGVYMYPSGKTWPCSAIHFLHFGIGRDFNKTDTSKVQQQIQGKETSSSILDFVRSWINWVWKLGHGVYKGYKCVSNIPGGWLLLLMRVFALVLPVLPFHWVRNYISGVLLRGYIPNLARGMAWYHRK</sequence>
<feature type="domain" description="Fungal lipase-type" evidence="2">
    <location>
        <begin position="193"/>
        <end position="302"/>
    </location>
</feature>
<feature type="transmembrane region" description="Helical" evidence="1">
    <location>
        <begin position="388"/>
        <end position="408"/>
    </location>
</feature>
<dbReference type="PANTHER" id="PTHR46086">
    <property type="entry name" value="ALPHA/BETA-HYDROLASES SUPERFAMILY PROTEIN"/>
    <property type="match status" value="1"/>
</dbReference>
<organism evidence="3 4">
    <name type="scientific">Urochloa decumbens</name>
    <dbReference type="NCBI Taxonomy" id="240449"/>
    <lineage>
        <taxon>Eukaryota</taxon>
        <taxon>Viridiplantae</taxon>
        <taxon>Streptophyta</taxon>
        <taxon>Embryophyta</taxon>
        <taxon>Tracheophyta</taxon>
        <taxon>Spermatophyta</taxon>
        <taxon>Magnoliopsida</taxon>
        <taxon>Liliopsida</taxon>
        <taxon>Poales</taxon>
        <taxon>Poaceae</taxon>
        <taxon>PACMAD clade</taxon>
        <taxon>Panicoideae</taxon>
        <taxon>Panicodae</taxon>
        <taxon>Paniceae</taxon>
        <taxon>Melinidinae</taxon>
        <taxon>Urochloa</taxon>
    </lineage>
</organism>
<dbReference type="InterPro" id="IPR029058">
    <property type="entry name" value="AB_hydrolase_fold"/>
</dbReference>
<dbReference type="Gene3D" id="3.40.50.1820">
    <property type="entry name" value="alpha/beta hydrolase"/>
    <property type="match status" value="1"/>
</dbReference>
<keyword evidence="1" id="KW-1133">Transmembrane helix</keyword>
<dbReference type="SUPFAM" id="SSF53474">
    <property type="entry name" value="alpha/beta-Hydrolases"/>
    <property type="match status" value="1"/>
</dbReference>
<keyword evidence="1" id="KW-0812">Transmembrane</keyword>
<accession>A0ABC9B1Z2</accession>
<dbReference type="InterPro" id="IPR044819">
    <property type="entry name" value="OBL-like"/>
</dbReference>
<evidence type="ECO:0000259" key="2">
    <source>
        <dbReference type="Pfam" id="PF01764"/>
    </source>
</evidence>